<dbReference type="InterPro" id="IPR048284">
    <property type="entry name" value="EryCIII-like_N"/>
</dbReference>
<comment type="similarity">
    <text evidence="1">Belongs to the glycosyltransferase 28 family.</text>
</comment>
<evidence type="ECO:0000259" key="5">
    <source>
        <dbReference type="Pfam" id="PF21036"/>
    </source>
</evidence>
<dbReference type="InterPro" id="IPR010610">
    <property type="entry name" value="EryCIII-like_C"/>
</dbReference>
<dbReference type="PANTHER" id="PTHR48050:SF13">
    <property type="entry name" value="STEROL 3-BETA-GLUCOSYLTRANSFERASE UGT80A2"/>
    <property type="match status" value="1"/>
</dbReference>
<evidence type="ECO:0000313" key="7">
    <source>
        <dbReference type="Proteomes" id="UP000269198"/>
    </source>
</evidence>
<keyword evidence="2" id="KW-0328">Glycosyltransferase</keyword>
<dbReference type="GO" id="GO:0008194">
    <property type="term" value="F:UDP-glycosyltransferase activity"/>
    <property type="evidence" value="ECO:0007669"/>
    <property type="project" value="InterPro"/>
</dbReference>
<dbReference type="InterPro" id="IPR002213">
    <property type="entry name" value="UDP_glucos_trans"/>
</dbReference>
<reference evidence="6 7" key="1">
    <citation type="submission" date="2018-11" db="EMBL/GenBank/DDBJ databases">
        <title>The genome draft of YIM 96095.</title>
        <authorList>
            <person name="Tang S.-K."/>
            <person name="Chunyu W.-X."/>
            <person name="Feng Y.-Z."/>
        </authorList>
    </citation>
    <scope>NUCLEOTIDE SEQUENCE [LARGE SCALE GENOMIC DNA]</scope>
    <source>
        <strain evidence="6 7">YIM 96095</strain>
    </source>
</reference>
<feature type="domain" description="Erythromycin biosynthesis protein CIII-like N-terminal" evidence="5">
    <location>
        <begin position="4"/>
        <end position="181"/>
    </location>
</feature>
<dbReference type="InterPro" id="IPR050426">
    <property type="entry name" value="Glycosyltransferase_28"/>
</dbReference>
<evidence type="ECO:0000256" key="3">
    <source>
        <dbReference type="ARBA" id="ARBA00022679"/>
    </source>
</evidence>
<dbReference type="SUPFAM" id="SSF53756">
    <property type="entry name" value="UDP-Glycosyltransferase/glycogen phosphorylase"/>
    <property type="match status" value="1"/>
</dbReference>
<dbReference type="EMBL" id="RJMB01000003">
    <property type="protein sequence ID" value="RNL86593.1"/>
    <property type="molecule type" value="Genomic_DNA"/>
</dbReference>
<dbReference type="CDD" id="cd03784">
    <property type="entry name" value="GT1_Gtf-like"/>
    <property type="match status" value="1"/>
</dbReference>
<feature type="domain" description="Erythromycin biosynthesis protein CIII-like C-terminal" evidence="4">
    <location>
        <begin position="196"/>
        <end position="337"/>
    </location>
</feature>
<dbReference type="Pfam" id="PF21036">
    <property type="entry name" value="EryCIII-like_N"/>
    <property type="match status" value="1"/>
</dbReference>
<sequence>MMSVVSSVGLPGVPVTDRTEDYFGRTDRNGDPLSFPDHGARRQRLFAGGWYGRLAAASIDRLVEVVSFWRPDIVVGGRLDYAAPLVAYYLGVPFVRQAVDMGEWSEVDEGATEELQPELKNIGLTELPTPDLPIEIYPPSLRPKNAPPAELMRWRPGNVQRTVERWMVVRGTRPRVCVTPGSRATPEEHFDYVRYLVETIGGLDVELIVAVPDSLATALNAVAENARVGWAPLDVIAPTCDLFVHHAGGMTSLTALDSGVPQLIMPEEDATYELGERVSDLGAAITLPRSAATAEKIQDSCSDLVSDTSYRTRAEELAVEIKDLTPPTEMVPVMEKLVG</sequence>
<dbReference type="Gene3D" id="3.40.50.2000">
    <property type="entry name" value="Glycogen Phosphorylase B"/>
    <property type="match status" value="2"/>
</dbReference>
<keyword evidence="7" id="KW-1185">Reference proteome</keyword>
<dbReference type="Proteomes" id="UP000269198">
    <property type="component" value="Unassembled WGS sequence"/>
</dbReference>
<protein>
    <submittedName>
        <fullName evidence="6">DUF1205 domain-containing protein</fullName>
    </submittedName>
</protein>
<evidence type="ECO:0000256" key="1">
    <source>
        <dbReference type="ARBA" id="ARBA00006962"/>
    </source>
</evidence>
<proteinExistence type="inferred from homology"/>
<evidence type="ECO:0000313" key="6">
    <source>
        <dbReference type="EMBL" id="RNL86593.1"/>
    </source>
</evidence>
<dbReference type="GO" id="GO:0016758">
    <property type="term" value="F:hexosyltransferase activity"/>
    <property type="evidence" value="ECO:0007669"/>
    <property type="project" value="UniProtKB-ARBA"/>
</dbReference>
<dbReference type="PANTHER" id="PTHR48050">
    <property type="entry name" value="STEROL 3-BETA-GLUCOSYLTRANSFERASE"/>
    <property type="match status" value="1"/>
</dbReference>
<gene>
    <name evidence="6" type="ORF">EFW17_05220</name>
</gene>
<accession>A0A3N0EFF9</accession>
<keyword evidence="3" id="KW-0808">Transferase</keyword>
<dbReference type="AlphaFoldDB" id="A0A3N0EFF9"/>
<evidence type="ECO:0000256" key="2">
    <source>
        <dbReference type="ARBA" id="ARBA00022676"/>
    </source>
</evidence>
<evidence type="ECO:0000259" key="4">
    <source>
        <dbReference type="Pfam" id="PF06722"/>
    </source>
</evidence>
<dbReference type="GO" id="GO:0017000">
    <property type="term" value="P:antibiotic biosynthetic process"/>
    <property type="evidence" value="ECO:0007669"/>
    <property type="project" value="UniProtKB-ARBA"/>
</dbReference>
<dbReference type="Pfam" id="PF06722">
    <property type="entry name" value="EryCIII-like_C"/>
    <property type="match status" value="1"/>
</dbReference>
<organism evidence="6 7">
    <name type="scientific">Halostreptopolyspora alba</name>
    <dbReference type="NCBI Taxonomy" id="2487137"/>
    <lineage>
        <taxon>Bacteria</taxon>
        <taxon>Bacillati</taxon>
        <taxon>Actinomycetota</taxon>
        <taxon>Actinomycetes</taxon>
        <taxon>Streptosporangiales</taxon>
        <taxon>Nocardiopsidaceae</taxon>
        <taxon>Halostreptopolyspora</taxon>
    </lineage>
</organism>
<comment type="caution">
    <text evidence="6">The sequence shown here is derived from an EMBL/GenBank/DDBJ whole genome shotgun (WGS) entry which is preliminary data.</text>
</comment>
<name>A0A3N0EFF9_9ACTN</name>